<dbReference type="GO" id="GO:0016020">
    <property type="term" value="C:membrane"/>
    <property type="evidence" value="ECO:0007669"/>
    <property type="project" value="UniProtKB-SubCell"/>
</dbReference>
<evidence type="ECO:0000256" key="3">
    <source>
        <dbReference type="ARBA" id="ARBA00022989"/>
    </source>
</evidence>
<dbReference type="AlphaFoldDB" id="A0A8H6T430"/>
<accession>A0A8H6T430</accession>
<keyword evidence="7" id="KW-1185">Reference proteome</keyword>
<dbReference type="InterPro" id="IPR009598">
    <property type="entry name" value="BCALP"/>
</dbReference>
<evidence type="ECO:0000313" key="7">
    <source>
        <dbReference type="Proteomes" id="UP000613580"/>
    </source>
</evidence>
<protein>
    <submittedName>
        <fullName evidence="6">Uncharacterized protein</fullName>
    </submittedName>
</protein>
<dbReference type="OrthoDB" id="5563033at2759"/>
<comment type="subcellular location">
    <subcellularLocation>
        <location evidence="1">Membrane</location>
    </subcellularLocation>
</comment>
<sequence length="230" mass="26130">MWCTRYYLPLLLLPMPTAPPYFLIVFLLALFIQARPCFYCIVLLAALFFSSCYWQPFPLTNLLSKPWSPDVITFSDALNQSIPVAYQMPLPPVVRTLDRCWCDVWTGGFFEPFNVSQWEEASILRLATELTTAHHPEVNETETKMVLTNTTMVDVLAAPTPKPSGPQPKTSMLGRARSAVKAVREQLRWPRRRREPAVPAPSPPTGALPALRWEYDLRSYGVGLVVDFAW</sequence>
<keyword evidence="2 5" id="KW-0812">Transmembrane</keyword>
<proteinExistence type="predicted"/>
<dbReference type="Pfam" id="PF06726">
    <property type="entry name" value="BC10"/>
    <property type="match status" value="1"/>
</dbReference>
<keyword evidence="4 5" id="KW-0472">Membrane</keyword>
<evidence type="ECO:0000256" key="2">
    <source>
        <dbReference type="ARBA" id="ARBA00022692"/>
    </source>
</evidence>
<feature type="transmembrane region" description="Helical" evidence="5">
    <location>
        <begin position="37"/>
        <end position="56"/>
    </location>
</feature>
<evidence type="ECO:0000256" key="4">
    <source>
        <dbReference type="ARBA" id="ARBA00023136"/>
    </source>
</evidence>
<feature type="transmembrane region" description="Helical" evidence="5">
    <location>
        <begin position="6"/>
        <end position="30"/>
    </location>
</feature>
<reference evidence="6" key="1">
    <citation type="submission" date="2020-05" db="EMBL/GenBank/DDBJ databases">
        <title>Mycena genomes resolve the evolution of fungal bioluminescence.</title>
        <authorList>
            <person name="Tsai I.J."/>
        </authorList>
    </citation>
    <scope>NUCLEOTIDE SEQUENCE</scope>
    <source>
        <strain evidence="6">110903Hualien_Pintung</strain>
    </source>
</reference>
<evidence type="ECO:0000256" key="1">
    <source>
        <dbReference type="ARBA" id="ARBA00004370"/>
    </source>
</evidence>
<dbReference type="Proteomes" id="UP000613580">
    <property type="component" value="Unassembled WGS sequence"/>
</dbReference>
<evidence type="ECO:0000313" key="6">
    <source>
        <dbReference type="EMBL" id="KAF7310504.1"/>
    </source>
</evidence>
<gene>
    <name evidence="6" type="ORF">HMN09_00592900</name>
</gene>
<dbReference type="PANTHER" id="PTHR13259:SF1">
    <property type="entry name" value="BLADDER CANCER-ASSOCIATED PROTEIN"/>
    <property type="match status" value="1"/>
</dbReference>
<dbReference type="EMBL" id="JACAZE010000007">
    <property type="protein sequence ID" value="KAF7310504.1"/>
    <property type="molecule type" value="Genomic_DNA"/>
</dbReference>
<dbReference type="SMART" id="SM01396">
    <property type="entry name" value="BC10"/>
    <property type="match status" value="1"/>
</dbReference>
<keyword evidence="3 5" id="KW-1133">Transmembrane helix</keyword>
<comment type="caution">
    <text evidence="6">The sequence shown here is derived from an EMBL/GenBank/DDBJ whole genome shotgun (WGS) entry which is preliminary data.</text>
</comment>
<organism evidence="6 7">
    <name type="scientific">Mycena chlorophos</name>
    <name type="common">Agaric fungus</name>
    <name type="synonym">Agaricus chlorophos</name>
    <dbReference type="NCBI Taxonomy" id="658473"/>
    <lineage>
        <taxon>Eukaryota</taxon>
        <taxon>Fungi</taxon>
        <taxon>Dikarya</taxon>
        <taxon>Basidiomycota</taxon>
        <taxon>Agaricomycotina</taxon>
        <taxon>Agaricomycetes</taxon>
        <taxon>Agaricomycetidae</taxon>
        <taxon>Agaricales</taxon>
        <taxon>Marasmiineae</taxon>
        <taxon>Mycenaceae</taxon>
        <taxon>Mycena</taxon>
    </lineage>
</organism>
<evidence type="ECO:0000256" key="5">
    <source>
        <dbReference type="SAM" id="Phobius"/>
    </source>
</evidence>
<name>A0A8H6T430_MYCCL</name>
<dbReference type="PANTHER" id="PTHR13259">
    <property type="entry name" value="BLADDER CANCER 10 KD PROTEIN HOMOLOG"/>
    <property type="match status" value="1"/>
</dbReference>